<keyword evidence="2" id="KW-1185">Reference proteome</keyword>
<dbReference type="HOGENOM" id="CLU_1618908_0_0_1"/>
<reference evidence="2" key="1">
    <citation type="journal article" date="2014" name="Genome Announc.">
        <title>Draft genome sequence of Colletotrichum sublineola, a destructive pathogen of cultivated sorghum.</title>
        <authorList>
            <person name="Baroncelli R."/>
            <person name="Sanz-Martin J.M."/>
            <person name="Rech G.E."/>
            <person name="Sukno S.A."/>
            <person name="Thon M.R."/>
        </authorList>
    </citation>
    <scope>NUCLEOTIDE SEQUENCE [LARGE SCALE GENOMIC DNA]</scope>
    <source>
        <strain evidence="2">TX430BB</strain>
    </source>
</reference>
<protein>
    <submittedName>
        <fullName evidence="1">Uncharacterized protein</fullName>
    </submittedName>
</protein>
<evidence type="ECO:0000313" key="1">
    <source>
        <dbReference type="EMBL" id="KDN60196.1"/>
    </source>
</evidence>
<dbReference type="EMBL" id="JMSE01001542">
    <property type="protein sequence ID" value="KDN60196.1"/>
    <property type="molecule type" value="Genomic_DNA"/>
</dbReference>
<proteinExistence type="predicted"/>
<comment type="caution">
    <text evidence="1">The sequence shown here is derived from an EMBL/GenBank/DDBJ whole genome shotgun (WGS) entry which is preliminary data.</text>
</comment>
<sequence length="164" mass="18394">MTIQATRRLVVLVRKPCAIWVPTTALMGPFTQARLRIKEHFAGLITNLATQIRLGRKARFDLFSTPSSLSEDWFPKKRHLPPQHAFEGPPFPPAAATFFILQAIFLHYACVPYLSFPNLSTNPAAVQLPFSLQAPVFFTSSPYTSQQNLVEQLGFPSAPSRRRA</sequence>
<dbReference type="Proteomes" id="UP000027238">
    <property type="component" value="Unassembled WGS sequence"/>
</dbReference>
<name>A0A066X3B1_COLSU</name>
<organism evidence="1 2">
    <name type="scientific">Colletotrichum sublineola</name>
    <name type="common">Sorghum anthracnose fungus</name>
    <dbReference type="NCBI Taxonomy" id="1173701"/>
    <lineage>
        <taxon>Eukaryota</taxon>
        <taxon>Fungi</taxon>
        <taxon>Dikarya</taxon>
        <taxon>Ascomycota</taxon>
        <taxon>Pezizomycotina</taxon>
        <taxon>Sordariomycetes</taxon>
        <taxon>Hypocreomycetidae</taxon>
        <taxon>Glomerellales</taxon>
        <taxon>Glomerellaceae</taxon>
        <taxon>Colletotrichum</taxon>
        <taxon>Colletotrichum graminicola species complex</taxon>
    </lineage>
</organism>
<accession>A0A066X3B1</accession>
<gene>
    <name evidence="1" type="ORF">CSUB01_06993</name>
</gene>
<evidence type="ECO:0000313" key="2">
    <source>
        <dbReference type="Proteomes" id="UP000027238"/>
    </source>
</evidence>
<dbReference type="AlphaFoldDB" id="A0A066X3B1"/>